<evidence type="ECO:0008006" key="4">
    <source>
        <dbReference type="Google" id="ProtNLM"/>
    </source>
</evidence>
<dbReference type="STRING" id="229919.GCA_001050195_00135"/>
<evidence type="ECO:0000313" key="3">
    <source>
        <dbReference type="Proteomes" id="UP000264141"/>
    </source>
</evidence>
<dbReference type="AlphaFoldDB" id="A0A3D1JIC6"/>
<feature type="transmembrane region" description="Helical" evidence="1">
    <location>
        <begin position="323"/>
        <end position="343"/>
    </location>
</feature>
<feature type="transmembrane region" description="Helical" evidence="1">
    <location>
        <begin position="178"/>
        <end position="203"/>
    </location>
</feature>
<keyword evidence="1" id="KW-0472">Membrane</keyword>
<comment type="caution">
    <text evidence="2">The sequence shown here is derived from an EMBL/GenBank/DDBJ whole genome shotgun (WGS) entry which is preliminary data.</text>
</comment>
<feature type="transmembrane region" description="Helical" evidence="1">
    <location>
        <begin position="125"/>
        <end position="141"/>
    </location>
</feature>
<keyword evidence="1" id="KW-1133">Transmembrane helix</keyword>
<name>A0A3D1JIC6_9CHLR</name>
<feature type="transmembrane region" description="Helical" evidence="1">
    <location>
        <begin position="363"/>
        <end position="384"/>
    </location>
</feature>
<dbReference type="Proteomes" id="UP000264141">
    <property type="component" value="Unassembled WGS sequence"/>
</dbReference>
<keyword evidence="1" id="KW-0812">Transmembrane</keyword>
<dbReference type="EMBL" id="DPBP01000041">
    <property type="protein sequence ID" value="HCE18329.1"/>
    <property type="molecule type" value="Genomic_DNA"/>
</dbReference>
<accession>A0A3D1JIC6</accession>
<feature type="transmembrane region" description="Helical" evidence="1">
    <location>
        <begin position="263"/>
        <end position="286"/>
    </location>
</feature>
<protein>
    <recommendedName>
        <fullName evidence="4">Glycosyltransferase RgtA/B/C/D-like domain-containing protein</fullName>
    </recommendedName>
</protein>
<feature type="transmembrane region" description="Helical" evidence="1">
    <location>
        <begin position="292"/>
        <end position="311"/>
    </location>
</feature>
<feature type="transmembrane region" description="Helical" evidence="1">
    <location>
        <begin position="215"/>
        <end position="232"/>
    </location>
</feature>
<gene>
    <name evidence="2" type="ORF">DEQ80_10760</name>
</gene>
<sequence>MSKRLANALFALILLAYLVYGVVFLLKMVVTINGQVYFLLFDDATISMTYARNLAQGYGLVWNPGGERVEGFTNLLWVLYMALFHRLPIPESWMALPIQITGLVLMLANLFVVRKMALRLAPNHPVVMILGVLLTAFYYPLTNWSLIGTEVGAMLLGVSVSVWLALDTLEDGRFRPGLYLWMGLLTLVRPDAVVGYLAVWGFLVLFDARNRRAHGVWGGGMLVLFAGGQTLWRHWYYGEWVPNTYILKMEGLPAWARIRRGAIAFYHFVRGFFWPLMVFPLSLVFFRRDRRVLLLGLVFLAHGVYSIYVGGDAWEHRGGANRFIAPAMPEFFLLFALTSWHWVDWALKQLEKRLSGGRGAIRVLAGTGLAGFVVFSVLMMNRLVDNGSVISNLRNPAEGALRFFLLYERSIYVPGSLRYARDGLLIREVTRPEARVAMVTAGNICYFVHRTCIDLLGKSDRVVARSPIQVSPEDDWEVLRPGHIKFNYAYSIGKLRPDVVVELLVSTYDVGEKYLTDYEKVRLNGHWVYFRKDSSAINWEKLYAIREDQ</sequence>
<proteinExistence type="predicted"/>
<organism evidence="2 3">
    <name type="scientific">Anaerolinea thermolimosa</name>
    <dbReference type="NCBI Taxonomy" id="229919"/>
    <lineage>
        <taxon>Bacteria</taxon>
        <taxon>Bacillati</taxon>
        <taxon>Chloroflexota</taxon>
        <taxon>Anaerolineae</taxon>
        <taxon>Anaerolineales</taxon>
        <taxon>Anaerolineaceae</taxon>
        <taxon>Anaerolinea</taxon>
    </lineage>
</organism>
<feature type="transmembrane region" description="Helical" evidence="1">
    <location>
        <begin position="93"/>
        <end position="113"/>
    </location>
</feature>
<evidence type="ECO:0000256" key="1">
    <source>
        <dbReference type="SAM" id="Phobius"/>
    </source>
</evidence>
<reference evidence="2 3" key="1">
    <citation type="journal article" date="2018" name="Nat. Biotechnol.">
        <title>A standardized bacterial taxonomy based on genome phylogeny substantially revises the tree of life.</title>
        <authorList>
            <person name="Parks D.H."/>
            <person name="Chuvochina M."/>
            <person name="Waite D.W."/>
            <person name="Rinke C."/>
            <person name="Skarshewski A."/>
            <person name="Chaumeil P.A."/>
            <person name="Hugenholtz P."/>
        </authorList>
    </citation>
    <scope>NUCLEOTIDE SEQUENCE [LARGE SCALE GENOMIC DNA]</scope>
    <source>
        <strain evidence="2">UBA8781</strain>
    </source>
</reference>
<evidence type="ECO:0000313" key="2">
    <source>
        <dbReference type="EMBL" id="HCE18329.1"/>
    </source>
</evidence>